<dbReference type="GO" id="GO:0045842">
    <property type="term" value="P:positive regulation of mitotic metaphase/anaphase transition"/>
    <property type="evidence" value="ECO:0007669"/>
    <property type="project" value="TreeGrafter"/>
</dbReference>
<dbReference type="PANTHER" id="PTHR12558">
    <property type="entry name" value="CELL DIVISION CYCLE 16,23,27"/>
    <property type="match status" value="1"/>
</dbReference>
<reference evidence="3" key="2">
    <citation type="submission" date="2025-09" db="UniProtKB">
        <authorList>
            <consortium name="Ensembl"/>
        </authorList>
    </citation>
    <scope>IDENTIFICATION</scope>
</reference>
<protein>
    <submittedName>
        <fullName evidence="3">Tetratricopeptide repeat protein 5-like</fullName>
    </submittedName>
</protein>
<organism evidence="3 4">
    <name type="scientific">Sinocyclocheilus grahami</name>
    <name type="common">Dianchi golden-line fish</name>
    <name type="synonym">Barbus grahami</name>
    <dbReference type="NCBI Taxonomy" id="75366"/>
    <lineage>
        <taxon>Eukaryota</taxon>
        <taxon>Metazoa</taxon>
        <taxon>Chordata</taxon>
        <taxon>Craniata</taxon>
        <taxon>Vertebrata</taxon>
        <taxon>Euteleostomi</taxon>
        <taxon>Actinopterygii</taxon>
        <taxon>Neopterygii</taxon>
        <taxon>Teleostei</taxon>
        <taxon>Ostariophysi</taxon>
        <taxon>Cypriniformes</taxon>
        <taxon>Cyprinidae</taxon>
        <taxon>Cyprininae</taxon>
        <taxon>Sinocyclocheilus</taxon>
    </lineage>
</organism>
<dbReference type="Gene3D" id="2.40.50.550">
    <property type="match status" value="1"/>
</dbReference>
<dbReference type="OMA" id="DECKGYE"/>
<dbReference type="GO" id="GO:0016567">
    <property type="term" value="P:protein ubiquitination"/>
    <property type="evidence" value="ECO:0007669"/>
    <property type="project" value="TreeGrafter"/>
</dbReference>
<dbReference type="InterPro" id="IPR011990">
    <property type="entry name" value="TPR-like_helical_dom_sf"/>
</dbReference>
<dbReference type="InterPro" id="IPR038645">
    <property type="entry name" value="TTC5_OB_sf"/>
</dbReference>
<evidence type="ECO:0000259" key="2">
    <source>
        <dbReference type="Pfam" id="PF16669"/>
    </source>
</evidence>
<dbReference type="Pfam" id="PF16669">
    <property type="entry name" value="TTC5_OB"/>
    <property type="match status" value="1"/>
</dbReference>
<reference evidence="3" key="1">
    <citation type="submission" date="2025-08" db="UniProtKB">
        <authorList>
            <consortium name="Ensembl"/>
        </authorList>
    </citation>
    <scope>IDENTIFICATION</scope>
</reference>
<dbReference type="SMART" id="SM00028">
    <property type="entry name" value="TPR"/>
    <property type="match status" value="2"/>
</dbReference>
<dbReference type="GO" id="GO:0051301">
    <property type="term" value="P:cell division"/>
    <property type="evidence" value="ECO:0007669"/>
    <property type="project" value="TreeGrafter"/>
</dbReference>
<dbReference type="InParanoid" id="A0A672M1S6"/>
<accession>A0A672M1S6</accession>
<dbReference type="InterPro" id="IPR019734">
    <property type="entry name" value="TPR_rpt"/>
</dbReference>
<dbReference type="PANTHER" id="PTHR12558:SF45">
    <property type="entry name" value="CHROMOSOME UNDETERMINED SCAFFOLD_12, WHOLE GENOME SHOTGUN SEQUENCE"/>
    <property type="match status" value="1"/>
</dbReference>
<dbReference type="Proteomes" id="UP000472262">
    <property type="component" value="Unassembled WGS sequence"/>
</dbReference>
<dbReference type="InterPro" id="IPR032076">
    <property type="entry name" value="TTC5_OB"/>
</dbReference>
<keyword evidence="1" id="KW-0802">TPR repeat</keyword>
<evidence type="ECO:0000313" key="3">
    <source>
        <dbReference type="Ensembl" id="ENSSGRP00000030500.1"/>
    </source>
</evidence>
<evidence type="ECO:0000313" key="4">
    <source>
        <dbReference type="Proteomes" id="UP000472262"/>
    </source>
</evidence>
<dbReference type="AlphaFoldDB" id="A0A672M1S6"/>
<sequence length="487" mass="54300">MLKMAEVEEGEQKTTDKDALQVLKELVDDLYSFRDRYFETHGVEDAGRKQNDVAQEMAKTLKRLEEKEDLYKHSAQFLLQRGRCLNVAPGFSQTAEECLSRAVKLEPGLVEGWNTLGEQYWKKGDLTAAKTCFTGALQQSKNKVSLRSLSMVLRQLPPEEDAQEQSKRILESVELARQAVQLDVTDGTSWYILGNAYISMFFTSGQNPQLSQQALSAYAQAVSISSLSRSCIIQTFVCLILLAKAGCHLFPYNFICAYLQEKIDKASSMNPDLHFNRATLFQYEEMHSSALDGYSRAAALDPGWEDAREREKQLLNYLDQVTMLMENKGKVKARRLRNMLSSLSTSALGPCSSPQFRSPSGRVGSLEPCSLSSLTHGHNGGVAALGKVVFSLASAGRMAFTFGMVDRDETCCVVMVYNTADSWGVLIGDTVVIPEPQVKRHSVTHKDKSYDFRSIRVDSPLLLIVNGKRQVMKSQSAAFVTYKPQSE</sequence>
<gene>
    <name evidence="3" type="primary">ttc5</name>
</gene>
<dbReference type="Gene3D" id="1.25.40.10">
    <property type="entry name" value="Tetratricopeptide repeat domain"/>
    <property type="match status" value="1"/>
</dbReference>
<dbReference type="SUPFAM" id="SSF48452">
    <property type="entry name" value="TPR-like"/>
    <property type="match status" value="1"/>
</dbReference>
<dbReference type="GO" id="GO:0031145">
    <property type="term" value="P:anaphase-promoting complex-dependent catabolic process"/>
    <property type="evidence" value="ECO:0007669"/>
    <property type="project" value="TreeGrafter"/>
</dbReference>
<keyword evidence="4" id="KW-1185">Reference proteome</keyword>
<dbReference type="Ensembl" id="ENSSGRT00000032757.1">
    <property type="protein sequence ID" value="ENSSGRP00000030500.1"/>
    <property type="gene ID" value="ENSSGRG00000017179.1"/>
</dbReference>
<dbReference type="GO" id="GO:0005680">
    <property type="term" value="C:anaphase-promoting complex"/>
    <property type="evidence" value="ECO:0007669"/>
    <property type="project" value="TreeGrafter"/>
</dbReference>
<name>A0A672M1S6_SINGR</name>
<evidence type="ECO:0000256" key="1">
    <source>
        <dbReference type="ARBA" id="ARBA00022803"/>
    </source>
</evidence>
<proteinExistence type="predicted"/>
<feature type="domain" description="Tetratricopeptide repeat protein 5 OB fold" evidence="2">
    <location>
        <begin position="366"/>
        <end position="478"/>
    </location>
</feature>